<dbReference type="PANTHER" id="PTHR43245">
    <property type="entry name" value="BIFUNCTIONAL POLYMYXIN RESISTANCE PROTEIN ARNA"/>
    <property type="match status" value="1"/>
</dbReference>
<proteinExistence type="predicted"/>
<gene>
    <name evidence="1" type="ORF">OMM_07397</name>
</gene>
<dbReference type="Gene3D" id="3.40.50.720">
    <property type="entry name" value="NAD(P)-binding Rossmann-like Domain"/>
    <property type="match status" value="1"/>
</dbReference>
<dbReference type="InterPro" id="IPR036291">
    <property type="entry name" value="NAD(P)-bd_dom_sf"/>
</dbReference>
<comment type="caution">
    <text evidence="1">The sequence shown here is derived from an EMBL/GenBank/DDBJ whole genome shotgun (WGS) entry which is preliminary data.</text>
</comment>
<dbReference type="EMBL" id="ATBP01000125">
    <property type="protein sequence ID" value="ETR72657.1"/>
    <property type="molecule type" value="Genomic_DNA"/>
</dbReference>
<dbReference type="SUPFAM" id="SSF51735">
    <property type="entry name" value="NAD(P)-binding Rossmann-fold domains"/>
    <property type="match status" value="1"/>
</dbReference>
<dbReference type="Proteomes" id="UP000189670">
    <property type="component" value="Unassembled WGS sequence"/>
</dbReference>
<dbReference type="InterPro" id="IPR050177">
    <property type="entry name" value="Lipid_A_modif_metabolic_enz"/>
</dbReference>
<protein>
    <submittedName>
        <fullName evidence="1">Uncharacterized protein</fullName>
    </submittedName>
</protein>
<sequence>MRLDLLVNDFVYRAIFDGTIVLFEPHFKRNYLHVRDAVSAFIFAINHFEFMKNQTYNVGLDDANLSKQELCELIKKYIAKFNYVVSDINKDPDQRNYIVSNDKIHQKGYYPAFSLAHGIQELIKGYTVISKSCYRNYP</sequence>
<reference evidence="2" key="1">
    <citation type="submission" date="2012-11" db="EMBL/GenBank/DDBJ databases">
        <authorList>
            <person name="Lucero-Rivera Y.E."/>
            <person name="Tovar-Ramirez D."/>
        </authorList>
    </citation>
    <scope>NUCLEOTIDE SEQUENCE [LARGE SCALE GENOMIC DNA]</scope>
    <source>
        <strain evidence="2">Araruama</strain>
    </source>
</reference>
<accession>A0A1V1PCP3</accession>
<name>A0A1V1PCP3_9BACT</name>
<dbReference type="PANTHER" id="PTHR43245:SF23">
    <property type="entry name" value="NAD(P)-BINDING DOMAIN-CONTAINING PROTEIN"/>
    <property type="match status" value="1"/>
</dbReference>
<evidence type="ECO:0000313" key="1">
    <source>
        <dbReference type="EMBL" id="ETR72657.1"/>
    </source>
</evidence>
<evidence type="ECO:0000313" key="2">
    <source>
        <dbReference type="Proteomes" id="UP000189670"/>
    </source>
</evidence>
<organism evidence="1 2">
    <name type="scientific">Candidatus Magnetoglobus multicellularis str. Araruama</name>
    <dbReference type="NCBI Taxonomy" id="890399"/>
    <lineage>
        <taxon>Bacteria</taxon>
        <taxon>Pseudomonadati</taxon>
        <taxon>Thermodesulfobacteriota</taxon>
        <taxon>Desulfobacteria</taxon>
        <taxon>Desulfobacterales</taxon>
        <taxon>Desulfobacteraceae</taxon>
        <taxon>Candidatus Magnetoglobus</taxon>
    </lineage>
</organism>
<dbReference type="AlphaFoldDB" id="A0A1V1PCP3"/>